<dbReference type="EMBL" id="PJQL01001200">
    <property type="protein sequence ID" value="RCH89949.1"/>
    <property type="molecule type" value="Genomic_DNA"/>
</dbReference>
<gene>
    <name evidence="2" type="ORF">CU097_011014</name>
</gene>
<feature type="compositionally biased region" description="Basic and acidic residues" evidence="1">
    <location>
        <begin position="1"/>
        <end position="10"/>
    </location>
</feature>
<dbReference type="AlphaFoldDB" id="A0A367JJ93"/>
<sequence>MGSHSSRREVGSPTTTNPSTTSVTASSSNSQLSQLVNYSERPFLKGSVPDSILIDITHVTGRLKLLTELSVACDGEDYPWYVVDVIR</sequence>
<dbReference type="Proteomes" id="UP000252139">
    <property type="component" value="Unassembled WGS sequence"/>
</dbReference>
<protein>
    <submittedName>
        <fullName evidence="2">Uncharacterized protein</fullName>
    </submittedName>
</protein>
<proteinExistence type="predicted"/>
<feature type="region of interest" description="Disordered" evidence="1">
    <location>
        <begin position="1"/>
        <end position="32"/>
    </location>
</feature>
<keyword evidence="3" id="KW-1185">Reference proteome</keyword>
<feature type="compositionally biased region" description="Low complexity" evidence="1">
    <location>
        <begin position="12"/>
        <end position="32"/>
    </location>
</feature>
<accession>A0A367JJ93</accession>
<comment type="caution">
    <text evidence="2">The sequence shown here is derived from an EMBL/GenBank/DDBJ whole genome shotgun (WGS) entry which is preliminary data.</text>
</comment>
<evidence type="ECO:0000256" key="1">
    <source>
        <dbReference type="SAM" id="MobiDB-lite"/>
    </source>
</evidence>
<reference evidence="2 3" key="1">
    <citation type="journal article" date="2018" name="G3 (Bethesda)">
        <title>Phylogenetic and Phylogenomic Definition of Rhizopus Species.</title>
        <authorList>
            <person name="Gryganskyi A.P."/>
            <person name="Golan J."/>
            <person name="Dolatabadi S."/>
            <person name="Mondo S."/>
            <person name="Robb S."/>
            <person name="Idnurm A."/>
            <person name="Muszewska A."/>
            <person name="Steczkiewicz K."/>
            <person name="Masonjones S."/>
            <person name="Liao H.L."/>
            <person name="Gajdeczka M.T."/>
            <person name="Anike F."/>
            <person name="Vuek A."/>
            <person name="Anishchenko I.M."/>
            <person name="Voigt K."/>
            <person name="de Hoog G.S."/>
            <person name="Smith M.E."/>
            <person name="Heitman J."/>
            <person name="Vilgalys R."/>
            <person name="Stajich J.E."/>
        </authorList>
    </citation>
    <scope>NUCLEOTIDE SEQUENCE [LARGE SCALE GENOMIC DNA]</scope>
    <source>
        <strain evidence="2 3">CBS 357.93</strain>
    </source>
</reference>
<evidence type="ECO:0000313" key="3">
    <source>
        <dbReference type="Proteomes" id="UP000252139"/>
    </source>
</evidence>
<evidence type="ECO:0000313" key="2">
    <source>
        <dbReference type="EMBL" id="RCH89949.1"/>
    </source>
</evidence>
<organism evidence="2 3">
    <name type="scientific">Rhizopus azygosporus</name>
    <name type="common">Rhizopus microsporus var. azygosporus</name>
    <dbReference type="NCBI Taxonomy" id="86630"/>
    <lineage>
        <taxon>Eukaryota</taxon>
        <taxon>Fungi</taxon>
        <taxon>Fungi incertae sedis</taxon>
        <taxon>Mucoromycota</taxon>
        <taxon>Mucoromycotina</taxon>
        <taxon>Mucoromycetes</taxon>
        <taxon>Mucorales</taxon>
        <taxon>Mucorineae</taxon>
        <taxon>Rhizopodaceae</taxon>
        <taxon>Rhizopus</taxon>
    </lineage>
</organism>
<dbReference type="OrthoDB" id="2280514at2759"/>
<name>A0A367JJ93_RHIAZ</name>